<keyword evidence="5 13" id="KW-0267">Excision nuclease</keyword>
<evidence type="ECO:0000256" key="1">
    <source>
        <dbReference type="ARBA" id="ARBA00004496"/>
    </source>
</evidence>
<evidence type="ECO:0000256" key="13">
    <source>
        <dbReference type="HAMAP-Rule" id="MF_00203"/>
    </source>
</evidence>
<dbReference type="InterPro" id="IPR047296">
    <property type="entry name" value="GIY-YIG_UvrC_Cho"/>
</dbReference>
<evidence type="ECO:0000313" key="18">
    <source>
        <dbReference type="Proteomes" id="UP000286806"/>
    </source>
</evidence>
<dbReference type="InterPro" id="IPR004791">
    <property type="entry name" value="UvrC"/>
</dbReference>
<dbReference type="SUPFAM" id="SSF46600">
    <property type="entry name" value="C-terminal UvrC-binding domain of UvrB"/>
    <property type="match status" value="1"/>
</dbReference>
<comment type="similarity">
    <text evidence="9 13">Belongs to the UvrC family.</text>
</comment>
<dbReference type="FunFam" id="3.40.1440.10:FF:000001">
    <property type="entry name" value="UvrABC system protein C"/>
    <property type="match status" value="1"/>
</dbReference>
<evidence type="ECO:0000313" key="17">
    <source>
        <dbReference type="EMBL" id="GBL46606.1"/>
    </source>
</evidence>
<dbReference type="Gene3D" id="1.10.150.20">
    <property type="entry name" value="5' to 3' exonuclease, C-terminal subdomain"/>
    <property type="match status" value="1"/>
</dbReference>
<dbReference type="NCBIfam" id="TIGR00194">
    <property type="entry name" value="uvrC"/>
    <property type="match status" value="1"/>
</dbReference>
<dbReference type="FunFam" id="3.30.420.340:FF:000001">
    <property type="entry name" value="UvrABC system protein C"/>
    <property type="match status" value="1"/>
</dbReference>
<dbReference type="Pfam" id="PF14520">
    <property type="entry name" value="HHH_5"/>
    <property type="match status" value="1"/>
</dbReference>
<evidence type="ECO:0000259" key="16">
    <source>
        <dbReference type="PROSITE" id="PS50165"/>
    </source>
</evidence>
<organism evidence="17 18">
    <name type="scientific">Sulfuriferula multivorans</name>
    <dbReference type="NCBI Taxonomy" id="1559896"/>
    <lineage>
        <taxon>Bacteria</taxon>
        <taxon>Pseudomonadati</taxon>
        <taxon>Pseudomonadota</taxon>
        <taxon>Betaproteobacteria</taxon>
        <taxon>Nitrosomonadales</taxon>
        <taxon>Sulfuricellaceae</taxon>
        <taxon>Sulfuriferula</taxon>
    </lineage>
</organism>
<dbReference type="OrthoDB" id="9804933at2"/>
<dbReference type="GO" id="GO:0009432">
    <property type="term" value="P:SOS response"/>
    <property type="evidence" value="ECO:0007669"/>
    <property type="project" value="UniProtKB-UniRule"/>
</dbReference>
<name>A0A401JG57_9PROT</name>
<dbReference type="InterPro" id="IPR001943">
    <property type="entry name" value="UVR_dom"/>
</dbReference>
<dbReference type="GO" id="GO:0009381">
    <property type="term" value="F:excinuclease ABC activity"/>
    <property type="evidence" value="ECO:0007669"/>
    <property type="project" value="UniProtKB-UniRule"/>
</dbReference>
<comment type="subunit">
    <text evidence="10 13">Interacts with UvrB in an incision complex.</text>
</comment>
<dbReference type="Pfam" id="PF22920">
    <property type="entry name" value="UvrC_RNaseH"/>
    <property type="match status" value="1"/>
</dbReference>
<gene>
    <name evidence="13" type="primary">uvrC</name>
    <name evidence="17" type="ORF">SFMTTN_2421</name>
</gene>
<keyword evidence="18" id="KW-1185">Reference proteome</keyword>
<keyword evidence="3 13" id="KW-0227">DNA damage</keyword>
<dbReference type="SUPFAM" id="SSF47781">
    <property type="entry name" value="RuvA domain 2-like"/>
    <property type="match status" value="1"/>
</dbReference>
<dbReference type="InterPro" id="IPR038476">
    <property type="entry name" value="UvrC_RNase_H_dom_sf"/>
</dbReference>
<dbReference type="GO" id="GO:0006289">
    <property type="term" value="P:nucleotide-excision repair"/>
    <property type="evidence" value="ECO:0007669"/>
    <property type="project" value="UniProtKB-UniRule"/>
</dbReference>
<evidence type="ECO:0000259" key="14">
    <source>
        <dbReference type="PROSITE" id="PS50151"/>
    </source>
</evidence>
<reference evidence="17 18" key="1">
    <citation type="journal article" date="2019" name="Front. Microbiol.">
        <title>Genomes of Neutrophilic Sulfur-Oxidizing Chemolithoautotrophs Representing 9 Proteobacterial Species From 8 Genera.</title>
        <authorList>
            <person name="Watanabe T."/>
            <person name="Kojima H."/>
            <person name="Umezawa K."/>
            <person name="Hori C."/>
            <person name="Takasuka T.E."/>
            <person name="Kato Y."/>
            <person name="Fukui M."/>
        </authorList>
    </citation>
    <scope>NUCLEOTIDE SEQUENCE [LARGE SCALE GENOMIC DNA]</scope>
    <source>
        <strain evidence="17 18">TTN</strain>
    </source>
</reference>
<evidence type="ECO:0000256" key="5">
    <source>
        <dbReference type="ARBA" id="ARBA00022881"/>
    </source>
</evidence>
<evidence type="ECO:0000256" key="6">
    <source>
        <dbReference type="ARBA" id="ARBA00023204"/>
    </source>
</evidence>
<dbReference type="HAMAP" id="MF_00203">
    <property type="entry name" value="UvrC"/>
    <property type="match status" value="1"/>
</dbReference>
<dbReference type="PROSITE" id="PS50164">
    <property type="entry name" value="GIY_YIG"/>
    <property type="match status" value="1"/>
</dbReference>
<evidence type="ECO:0000256" key="7">
    <source>
        <dbReference type="ARBA" id="ARBA00023236"/>
    </source>
</evidence>
<comment type="function">
    <text evidence="8 13">The UvrABC repair system catalyzes the recognition and processing of DNA lesions. UvrC both incises the 5' and 3' sides of the lesion. The N-terminal half is responsible for the 3' incision and the C-terminal half is responsible for the 5' incision.</text>
</comment>
<dbReference type="PROSITE" id="PS50151">
    <property type="entry name" value="UVR"/>
    <property type="match status" value="1"/>
</dbReference>
<evidence type="ECO:0000256" key="9">
    <source>
        <dbReference type="ARBA" id="ARBA00061531"/>
    </source>
</evidence>
<evidence type="ECO:0000256" key="4">
    <source>
        <dbReference type="ARBA" id="ARBA00022769"/>
    </source>
</evidence>
<dbReference type="Gene3D" id="4.10.860.10">
    <property type="entry name" value="UVR domain"/>
    <property type="match status" value="1"/>
</dbReference>
<keyword evidence="4 13" id="KW-0228">DNA excision</keyword>
<keyword evidence="2 13" id="KW-0963">Cytoplasm</keyword>
<dbReference type="InterPro" id="IPR050066">
    <property type="entry name" value="UvrABC_protein_C"/>
</dbReference>
<evidence type="ECO:0000256" key="12">
    <source>
        <dbReference type="ARBA" id="ARBA00077138"/>
    </source>
</evidence>
<dbReference type="GO" id="GO:0005737">
    <property type="term" value="C:cytoplasm"/>
    <property type="evidence" value="ECO:0007669"/>
    <property type="project" value="UniProtKB-SubCell"/>
</dbReference>
<feature type="domain" description="UVR" evidence="14">
    <location>
        <begin position="204"/>
        <end position="239"/>
    </location>
</feature>
<dbReference type="EMBL" id="BGOW01000021">
    <property type="protein sequence ID" value="GBL46606.1"/>
    <property type="molecule type" value="Genomic_DNA"/>
</dbReference>
<dbReference type="AlphaFoldDB" id="A0A401JG57"/>
<sequence>MKTESFDSKAFLATLPGLPGVYRMLGQDGEVLYVGKARDLKKRVTSYFQKTDQSPRIRLMVAKIASVEITVTRSESEALVLENNLIKALSPRYNILFRDDKSYPYLMLSGHRYPRLAYFRGTPQRQDRCFGPFPNSYAVRNSIQILQKVFRLRTCEDSVFNHRSRPCLLHQIKRCTAPCVDLISAEDYAADVKNAALFLEGKENEVLQSITEKMQQSADAMRYEEAALYRDQIKSLTAVREKQFVASQSQADVDVVAVVAEQGLLCVNLLMIRGGRHLGDKTLFPQNAQDVVPKEAMEAFLSQHYLNRAIPPQIIVSEPVDADALAAVFSEQAGRKVSIQVNPIGERRSWLAMTQGNARIAITRQVAQKATQEARLTALQEALVLPNVQRIECFDISHTMGEATVASCVVYDKGAMQNGEYRRYNISGITPGDDYAAMRDALTRRYTKIQQTEARRPDLILIDGGTGQLNIASEVMAELGITDIELIGVAKGVERKAGMEQLISTDGRATRLPGDHPGLHLIQQIRDEAHRFAITGHRARRGKARTHSALEDIGGIGPKRRQKLLENFGGLRGLQNAGVEEIAQIDGISRALAEKIYRELH</sequence>
<evidence type="ECO:0000256" key="8">
    <source>
        <dbReference type="ARBA" id="ARBA00059452"/>
    </source>
</evidence>
<dbReference type="SMART" id="SM00465">
    <property type="entry name" value="GIYc"/>
    <property type="match status" value="1"/>
</dbReference>
<dbReference type="PANTHER" id="PTHR30562">
    <property type="entry name" value="UVRC/OXIDOREDUCTASE"/>
    <property type="match status" value="1"/>
</dbReference>
<evidence type="ECO:0000259" key="15">
    <source>
        <dbReference type="PROSITE" id="PS50164"/>
    </source>
</evidence>
<comment type="caution">
    <text evidence="17">The sequence shown here is derived from an EMBL/GenBank/DDBJ whole genome shotgun (WGS) entry which is preliminary data.</text>
</comment>
<accession>A0A401JG57</accession>
<dbReference type="Gene3D" id="3.40.1440.10">
    <property type="entry name" value="GIY-YIG endonuclease"/>
    <property type="match status" value="1"/>
</dbReference>
<dbReference type="InterPro" id="IPR003583">
    <property type="entry name" value="Hlx-hairpin-Hlx_DNA-bd_motif"/>
</dbReference>
<evidence type="ECO:0000256" key="3">
    <source>
        <dbReference type="ARBA" id="ARBA00022763"/>
    </source>
</evidence>
<comment type="subcellular location">
    <subcellularLocation>
        <location evidence="1 13">Cytoplasm</location>
    </subcellularLocation>
</comment>
<dbReference type="InterPro" id="IPR000305">
    <property type="entry name" value="GIY-YIG_endonuc"/>
</dbReference>
<protein>
    <recommendedName>
        <fullName evidence="11 13">UvrABC system protein C</fullName>
        <shortName evidence="13">Protein UvrC</shortName>
    </recommendedName>
    <alternativeName>
        <fullName evidence="12 13">Excinuclease ABC subunit C</fullName>
    </alternativeName>
</protein>
<evidence type="ECO:0000256" key="2">
    <source>
        <dbReference type="ARBA" id="ARBA00022490"/>
    </source>
</evidence>
<dbReference type="GO" id="GO:0009380">
    <property type="term" value="C:excinuclease repair complex"/>
    <property type="evidence" value="ECO:0007669"/>
    <property type="project" value="InterPro"/>
</dbReference>
<dbReference type="SMART" id="SM00278">
    <property type="entry name" value="HhH1"/>
    <property type="match status" value="2"/>
</dbReference>
<evidence type="ECO:0000256" key="10">
    <source>
        <dbReference type="ARBA" id="ARBA00062841"/>
    </source>
</evidence>
<proteinExistence type="inferred from homology"/>
<dbReference type="InterPro" id="IPR010994">
    <property type="entry name" value="RuvA_2-like"/>
</dbReference>
<dbReference type="Proteomes" id="UP000286806">
    <property type="component" value="Unassembled WGS sequence"/>
</dbReference>
<dbReference type="FunFam" id="1.10.150.20:FF:000005">
    <property type="entry name" value="UvrABC system protein C"/>
    <property type="match status" value="1"/>
</dbReference>
<dbReference type="InterPro" id="IPR036876">
    <property type="entry name" value="UVR_dom_sf"/>
</dbReference>
<keyword evidence="6 13" id="KW-0234">DNA repair</keyword>
<dbReference type="InterPro" id="IPR035901">
    <property type="entry name" value="GIY-YIG_endonuc_sf"/>
</dbReference>
<dbReference type="Pfam" id="PF08459">
    <property type="entry name" value="UvrC_RNaseH_dom"/>
    <property type="match status" value="1"/>
</dbReference>
<dbReference type="NCBIfam" id="NF001824">
    <property type="entry name" value="PRK00558.1-5"/>
    <property type="match status" value="1"/>
</dbReference>
<dbReference type="RefSeq" id="WP_124705391.1">
    <property type="nucleotide sequence ID" value="NZ_BGOW01000021.1"/>
</dbReference>
<dbReference type="PROSITE" id="PS50165">
    <property type="entry name" value="UVRC"/>
    <property type="match status" value="1"/>
</dbReference>
<dbReference type="CDD" id="cd10434">
    <property type="entry name" value="GIY-YIG_UvrC_Cho"/>
    <property type="match status" value="1"/>
</dbReference>
<dbReference type="InterPro" id="IPR001162">
    <property type="entry name" value="UvrC_RNase_H_dom"/>
</dbReference>
<evidence type="ECO:0000256" key="11">
    <source>
        <dbReference type="ARBA" id="ARBA00067419"/>
    </source>
</evidence>
<dbReference type="GO" id="GO:0003677">
    <property type="term" value="F:DNA binding"/>
    <property type="evidence" value="ECO:0007669"/>
    <property type="project" value="UniProtKB-UniRule"/>
</dbReference>
<dbReference type="Pfam" id="PF01541">
    <property type="entry name" value="GIY-YIG"/>
    <property type="match status" value="1"/>
</dbReference>
<feature type="domain" description="UvrC family homology region profile" evidence="16">
    <location>
        <begin position="255"/>
        <end position="476"/>
    </location>
</feature>
<keyword evidence="7 13" id="KW-0742">SOS response</keyword>
<dbReference type="Pfam" id="PF02151">
    <property type="entry name" value="UVR"/>
    <property type="match status" value="1"/>
</dbReference>
<dbReference type="PANTHER" id="PTHR30562:SF1">
    <property type="entry name" value="UVRABC SYSTEM PROTEIN C"/>
    <property type="match status" value="1"/>
</dbReference>
<dbReference type="Gene3D" id="3.30.420.340">
    <property type="entry name" value="UvrC, RNAse H endonuclease domain"/>
    <property type="match status" value="1"/>
</dbReference>
<dbReference type="SUPFAM" id="SSF82771">
    <property type="entry name" value="GIY-YIG endonuclease"/>
    <property type="match status" value="1"/>
</dbReference>
<feature type="domain" description="GIY-YIG" evidence="15">
    <location>
        <begin position="17"/>
        <end position="95"/>
    </location>
</feature>